<dbReference type="EMBL" id="JBHMFB010000010">
    <property type="protein sequence ID" value="MFB9088756.1"/>
    <property type="molecule type" value="Genomic_DNA"/>
</dbReference>
<evidence type="ECO:0000313" key="3">
    <source>
        <dbReference type="EMBL" id="MFB9088756.1"/>
    </source>
</evidence>
<evidence type="ECO:0000313" key="4">
    <source>
        <dbReference type="Proteomes" id="UP001589576"/>
    </source>
</evidence>
<feature type="signal peptide" evidence="1">
    <location>
        <begin position="1"/>
        <end position="21"/>
    </location>
</feature>
<dbReference type="InterPro" id="IPR037066">
    <property type="entry name" value="Plug_dom_sf"/>
</dbReference>
<sequence>MLVKKKLFSLLFLFLFLLAHAQQEKELYPLKVILDEISLTHNIKFNYIDEELIVYQIAPPKSDLSLSAKITYIESKTGLKIKKISANYYSVYNNQKLDKPLCGYLFDNELGLPVENATIKVLNNNVVVFSDEKGYFELQLVSPNGIEISHLNFEKRIITPNELYVSGCPKIKLVPIIQKLEEVVTQRYLTTGIYKKNDGTLEIKPRKFGILPGLIEPDVLMTLQQIPGINSVSETASNINVRGGTHDQNLFLWNGIRMFQTGHFFGLISAFNPSLAQTISVTKNGSSAFYDEGVSSVIAISSHSKSIEKTNSSISSNLISAEFYTKIKTSDKANFTLSGRRSLTDFFSSPTYRNYRNKVFQNTVVTNLNNNQTIDVKTKEKFYFYDLTAQYQQKIGQKNELSIDAIVIKNSLFLNQYTIDASKNSDLGQENLGGTINWKTNWNTNNTSQLYFYSSKYSLVSQNESIQTNQILKQENKVLDLGFQLKNSHQISKTLQFNNGYQFDEIGVTNFDEINSPFFSRNSIKVLRTHSVIAEGVFETESKNTFLKVGLRGNYFDTFKLFLIEPRIQFNQSLSETVRLEIQGEQKSQTLSQVIDLQQDFLGIEKRRWTLANETTNPIQKSNQVSVGFSYKKNNWLITLDNFYKKVTGITTSSQFFQNQFEFVKTTGDYHIFGSEFLVQKNFGKFYSWLSYSYNDNKYFFKSLQPNEFINNFELKHSISWAGIYEWKTIKFALGFKWHTGKPITTPTLTVIDASNPEIIYNSPNNDKLNDFFQLNFSASKNWKINNKISLETNASILNLLNKKNDVNRFYRINSTNNNVESVDTYALELTPNINIKLSF</sequence>
<feature type="chain" id="PRO_5046240291" evidence="1">
    <location>
        <begin position="22"/>
        <end position="840"/>
    </location>
</feature>
<organism evidence="3 4">
    <name type="scientific">Flavobacterium paronense</name>
    <dbReference type="NCBI Taxonomy" id="1392775"/>
    <lineage>
        <taxon>Bacteria</taxon>
        <taxon>Pseudomonadati</taxon>
        <taxon>Bacteroidota</taxon>
        <taxon>Flavobacteriia</taxon>
        <taxon>Flavobacteriales</taxon>
        <taxon>Flavobacteriaceae</taxon>
        <taxon>Flavobacterium</taxon>
    </lineage>
</organism>
<evidence type="ECO:0000256" key="1">
    <source>
        <dbReference type="SAM" id="SignalP"/>
    </source>
</evidence>
<accession>A0ABV5GCB1</accession>
<keyword evidence="3" id="KW-0675">Receptor</keyword>
<protein>
    <submittedName>
        <fullName evidence="3">TonB-dependent receptor plug domain-containing protein</fullName>
    </submittedName>
</protein>
<dbReference type="Proteomes" id="UP001589576">
    <property type="component" value="Unassembled WGS sequence"/>
</dbReference>
<dbReference type="InterPro" id="IPR008969">
    <property type="entry name" value="CarboxyPept-like_regulatory"/>
</dbReference>
<keyword evidence="1" id="KW-0732">Signal</keyword>
<keyword evidence="4" id="KW-1185">Reference proteome</keyword>
<dbReference type="Pfam" id="PF07715">
    <property type="entry name" value="Plug"/>
    <property type="match status" value="1"/>
</dbReference>
<name>A0ABV5GCB1_9FLAO</name>
<evidence type="ECO:0000259" key="2">
    <source>
        <dbReference type="Pfam" id="PF07715"/>
    </source>
</evidence>
<dbReference type="Gene3D" id="2.170.130.10">
    <property type="entry name" value="TonB-dependent receptor, plug domain"/>
    <property type="match status" value="1"/>
</dbReference>
<dbReference type="SUPFAM" id="SSF49464">
    <property type="entry name" value="Carboxypeptidase regulatory domain-like"/>
    <property type="match status" value="1"/>
</dbReference>
<comment type="caution">
    <text evidence="3">The sequence shown here is derived from an EMBL/GenBank/DDBJ whole genome shotgun (WGS) entry which is preliminary data.</text>
</comment>
<feature type="domain" description="TonB-dependent receptor plug" evidence="2">
    <location>
        <begin position="222"/>
        <end position="293"/>
    </location>
</feature>
<proteinExistence type="predicted"/>
<dbReference type="SUPFAM" id="SSF56935">
    <property type="entry name" value="Porins"/>
    <property type="match status" value="1"/>
</dbReference>
<gene>
    <name evidence="3" type="ORF">ACFFUU_04005</name>
</gene>
<dbReference type="RefSeq" id="WP_379691545.1">
    <property type="nucleotide sequence ID" value="NZ_JBHMFB010000010.1"/>
</dbReference>
<reference evidence="3 4" key="1">
    <citation type="submission" date="2024-09" db="EMBL/GenBank/DDBJ databases">
        <authorList>
            <person name="Sun Q."/>
            <person name="Mori K."/>
        </authorList>
    </citation>
    <scope>NUCLEOTIDE SEQUENCE [LARGE SCALE GENOMIC DNA]</scope>
    <source>
        <strain evidence="3 4">CECT 8460</strain>
    </source>
</reference>
<dbReference type="InterPro" id="IPR012910">
    <property type="entry name" value="Plug_dom"/>
</dbReference>